<dbReference type="Proteomes" id="UP000294299">
    <property type="component" value="Chromosome NFRAN"/>
</dbReference>
<organism evidence="1 2">
    <name type="scientific">Candidatus Nitrosocosmicus franklandianus</name>
    <dbReference type="NCBI Taxonomy" id="1798806"/>
    <lineage>
        <taxon>Archaea</taxon>
        <taxon>Nitrososphaerota</taxon>
        <taxon>Nitrososphaeria</taxon>
        <taxon>Nitrososphaerales</taxon>
        <taxon>Nitrososphaeraceae</taxon>
        <taxon>Candidatus Nitrosocosmicus</taxon>
    </lineage>
</organism>
<gene>
    <name evidence="1" type="ORF">NFRAN_0079</name>
</gene>
<protein>
    <submittedName>
        <fullName evidence="1">Uncharacterized protein</fullName>
    </submittedName>
</protein>
<proteinExistence type="predicted"/>
<reference evidence="1 2" key="1">
    <citation type="submission" date="2019-02" db="EMBL/GenBank/DDBJ databases">
        <authorList>
            <person name="Lehtovirta-Morley E L."/>
        </authorList>
    </citation>
    <scope>NUCLEOTIDE SEQUENCE [LARGE SCALE GENOMIC DNA]</scope>
    <source>
        <strain evidence="1">NFRAN1</strain>
    </source>
</reference>
<evidence type="ECO:0000313" key="1">
    <source>
        <dbReference type="EMBL" id="VFJ12400.1"/>
    </source>
</evidence>
<name>A0A484I8T2_9ARCH</name>
<dbReference type="AlphaFoldDB" id="A0A484I8T2"/>
<keyword evidence="2" id="KW-1185">Reference proteome</keyword>
<dbReference type="EMBL" id="LR216287">
    <property type="protein sequence ID" value="VFJ12400.1"/>
    <property type="molecule type" value="Genomic_DNA"/>
</dbReference>
<sequence>MITMSLDDFIPKDDLPPKTRKFEHRILIGPDPKDPSHIVLTGIPLINDETNELIAWTEFKREKNKYLLL</sequence>
<evidence type="ECO:0000313" key="2">
    <source>
        <dbReference type="Proteomes" id="UP000294299"/>
    </source>
</evidence>
<accession>A0A484I8T2</accession>
<dbReference type="KEGG" id="nfn:NFRAN_0079"/>